<proteinExistence type="predicted"/>
<gene>
    <name evidence="2" type="primary">Vigan.11G055900</name>
    <name evidence="2" type="ORF">VIGAN_11055900</name>
</gene>
<protein>
    <submittedName>
        <fullName evidence="2">Uncharacterized protein</fullName>
    </submittedName>
</protein>
<keyword evidence="1" id="KW-0472">Membrane</keyword>
<keyword evidence="1" id="KW-0812">Transmembrane</keyword>
<dbReference type="Proteomes" id="UP000291084">
    <property type="component" value="Chromosome 11"/>
</dbReference>
<accession>A0A0S3T8R8</accession>
<organism evidence="2 3">
    <name type="scientific">Vigna angularis var. angularis</name>
    <dbReference type="NCBI Taxonomy" id="157739"/>
    <lineage>
        <taxon>Eukaryota</taxon>
        <taxon>Viridiplantae</taxon>
        <taxon>Streptophyta</taxon>
        <taxon>Embryophyta</taxon>
        <taxon>Tracheophyta</taxon>
        <taxon>Spermatophyta</taxon>
        <taxon>Magnoliopsida</taxon>
        <taxon>eudicotyledons</taxon>
        <taxon>Gunneridae</taxon>
        <taxon>Pentapetalae</taxon>
        <taxon>rosids</taxon>
        <taxon>fabids</taxon>
        <taxon>Fabales</taxon>
        <taxon>Fabaceae</taxon>
        <taxon>Papilionoideae</taxon>
        <taxon>50 kb inversion clade</taxon>
        <taxon>NPAAA clade</taxon>
        <taxon>indigoferoid/millettioid clade</taxon>
        <taxon>Phaseoleae</taxon>
        <taxon>Vigna</taxon>
    </lineage>
</organism>
<evidence type="ECO:0000256" key="1">
    <source>
        <dbReference type="SAM" id="Phobius"/>
    </source>
</evidence>
<reference evidence="2 3" key="1">
    <citation type="journal article" date="2015" name="Sci. Rep.">
        <title>The power of single molecule real-time sequencing technology in the de novo assembly of a eukaryotic genome.</title>
        <authorList>
            <person name="Sakai H."/>
            <person name="Naito K."/>
            <person name="Ogiso-Tanaka E."/>
            <person name="Takahashi Y."/>
            <person name="Iseki K."/>
            <person name="Muto C."/>
            <person name="Satou K."/>
            <person name="Teruya K."/>
            <person name="Shiroma A."/>
            <person name="Shimoji M."/>
            <person name="Hirano T."/>
            <person name="Itoh T."/>
            <person name="Kaga A."/>
            <person name="Tomooka N."/>
        </authorList>
    </citation>
    <scope>NUCLEOTIDE SEQUENCE [LARGE SCALE GENOMIC DNA]</scope>
    <source>
        <strain evidence="3">cv. Shumari</strain>
    </source>
</reference>
<evidence type="ECO:0000313" key="2">
    <source>
        <dbReference type="EMBL" id="BAU01347.1"/>
    </source>
</evidence>
<keyword evidence="3" id="KW-1185">Reference proteome</keyword>
<dbReference type="AlphaFoldDB" id="A0A0S3T8R8"/>
<keyword evidence="1" id="KW-1133">Transmembrane helix</keyword>
<dbReference type="EMBL" id="AP015044">
    <property type="protein sequence ID" value="BAU01347.1"/>
    <property type="molecule type" value="Genomic_DNA"/>
</dbReference>
<feature type="transmembrane region" description="Helical" evidence="1">
    <location>
        <begin position="185"/>
        <end position="211"/>
    </location>
</feature>
<evidence type="ECO:0000313" key="3">
    <source>
        <dbReference type="Proteomes" id="UP000291084"/>
    </source>
</evidence>
<name>A0A0S3T8R8_PHAAN</name>
<sequence length="262" mass="29537">MAGQKGGRPGTSTGMGGHLVLLIGQLESSVLMADPDGRPLEDRSFYVRSVQGQCLLRRSILMMIWMDGLRTTVRSILEKLFGQRLSKPHALSTCSIELVTKPSTKLYIKLLTQLSTKLPSHPYGLSELSFTLFRLFCCLADLSIILNCLYELSILLGNLVKLLFKLPIRFFELSMHDVNLFKCTIDMSGCLLVLSMLLSCLVDFISMIIYFPEFSLLFGILVEFFLPFGKFVEQSFLFGNVGELYLLVSKLFEMSLWSTLDL</sequence>